<comment type="caution">
    <text evidence="2">The sequence shown here is derived from an EMBL/GenBank/DDBJ whole genome shotgun (WGS) entry which is preliminary data.</text>
</comment>
<proteinExistence type="predicted"/>
<evidence type="ECO:0000256" key="1">
    <source>
        <dbReference type="SAM" id="Phobius"/>
    </source>
</evidence>
<sequence>MEFCPRPELGRMDSEWAGRQKKFIHMKRLIFFLIFIIIVIFIFTRAPQKPSESVSTKFASEQEVKIIGYTGHAMEPSISRDGQYLFWNSLNDSVDTSIFYAKRLDNSNFQFVGKVDGVNGPPPHLDAVASVDINGNFYWVSTRNYPNIFENYQSGKFNDGAVTNIAPVGGDFYIKEPGWLIMDAEISPDGKLLFFVNAKFTGGALPVESDIGVAHKVGDKFVKDSNSEILLQNVNTKNTLEYAPSFSVNGMEIFFTRAQKNIGTYIYLSSRNSLDEPFGKPELLDIKGDLPEAPSISFDGKTLYYHKKDGEYYKIYKMARVP</sequence>
<dbReference type="InterPro" id="IPR011659">
    <property type="entry name" value="WD40"/>
</dbReference>
<dbReference type="Pfam" id="PF07676">
    <property type="entry name" value="PD40"/>
    <property type="match status" value="1"/>
</dbReference>
<reference evidence="2 3" key="1">
    <citation type="journal article" date="2016" name="Nat. Commun.">
        <title>Thousands of microbial genomes shed light on interconnected biogeochemical processes in an aquifer system.</title>
        <authorList>
            <person name="Anantharaman K."/>
            <person name="Brown C.T."/>
            <person name="Hug L.A."/>
            <person name="Sharon I."/>
            <person name="Castelle C.J."/>
            <person name="Probst A.J."/>
            <person name="Thomas B.C."/>
            <person name="Singh A."/>
            <person name="Wilkins M.J."/>
            <person name="Karaoz U."/>
            <person name="Brodie E.L."/>
            <person name="Williams K.H."/>
            <person name="Hubbard S.S."/>
            <person name="Banfield J.F."/>
        </authorList>
    </citation>
    <scope>NUCLEOTIDE SEQUENCE [LARGE SCALE GENOMIC DNA]</scope>
</reference>
<evidence type="ECO:0000313" key="2">
    <source>
        <dbReference type="EMBL" id="OGM90776.1"/>
    </source>
</evidence>
<keyword evidence="1" id="KW-1133">Transmembrane helix</keyword>
<organism evidence="2 3">
    <name type="scientific">Candidatus Wolfebacteria bacterium RIFCSPLOWO2_01_FULL_45_19</name>
    <dbReference type="NCBI Taxonomy" id="1802557"/>
    <lineage>
        <taxon>Bacteria</taxon>
        <taxon>Candidatus Wolfeibacteriota</taxon>
    </lineage>
</organism>
<gene>
    <name evidence="2" type="ORF">A3A20_03115</name>
</gene>
<dbReference type="STRING" id="1802557.A3A20_03115"/>
<dbReference type="SUPFAM" id="SSF69304">
    <property type="entry name" value="Tricorn protease N-terminal domain"/>
    <property type="match status" value="1"/>
</dbReference>
<dbReference type="InterPro" id="IPR011042">
    <property type="entry name" value="6-blade_b-propeller_TolB-like"/>
</dbReference>
<dbReference type="Proteomes" id="UP000178946">
    <property type="component" value="Unassembled WGS sequence"/>
</dbReference>
<keyword evidence="1" id="KW-0472">Membrane</keyword>
<keyword evidence="1" id="KW-0812">Transmembrane</keyword>
<accession>A0A1F8DQT2</accession>
<feature type="transmembrane region" description="Helical" evidence="1">
    <location>
        <begin position="29"/>
        <end position="46"/>
    </location>
</feature>
<evidence type="ECO:0000313" key="3">
    <source>
        <dbReference type="Proteomes" id="UP000178946"/>
    </source>
</evidence>
<protein>
    <recommendedName>
        <fullName evidence="4">Dipeptidylpeptidase IV N-terminal domain-containing protein</fullName>
    </recommendedName>
</protein>
<evidence type="ECO:0008006" key="4">
    <source>
        <dbReference type="Google" id="ProtNLM"/>
    </source>
</evidence>
<dbReference type="Gene3D" id="2.120.10.30">
    <property type="entry name" value="TolB, C-terminal domain"/>
    <property type="match status" value="1"/>
</dbReference>
<dbReference type="AlphaFoldDB" id="A0A1F8DQT2"/>
<dbReference type="EMBL" id="MGIR01000008">
    <property type="protein sequence ID" value="OGM90776.1"/>
    <property type="molecule type" value="Genomic_DNA"/>
</dbReference>
<name>A0A1F8DQT2_9BACT</name>